<evidence type="ECO:0000313" key="3">
    <source>
        <dbReference type="Proteomes" id="UP000199125"/>
    </source>
</evidence>
<reference evidence="3" key="1">
    <citation type="submission" date="2016-10" db="EMBL/GenBank/DDBJ databases">
        <authorList>
            <person name="Varghese N."/>
            <person name="Submissions S."/>
        </authorList>
    </citation>
    <scope>NUCLEOTIDE SEQUENCE [LARGE SCALE GENOMIC DNA]</scope>
    <source>
        <strain evidence="3">DSM 11593</strain>
    </source>
</reference>
<dbReference type="Pfam" id="PF11003">
    <property type="entry name" value="DUF2842"/>
    <property type="match status" value="1"/>
</dbReference>
<dbReference type="EMBL" id="FNXG01000002">
    <property type="protein sequence ID" value="SEH86121.1"/>
    <property type="molecule type" value="Genomic_DNA"/>
</dbReference>
<dbReference type="Proteomes" id="UP000199125">
    <property type="component" value="Unassembled WGS sequence"/>
</dbReference>
<dbReference type="STRING" id="65735.SAMN04488075_1485"/>
<evidence type="ECO:0000313" key="2">
    <source>
        <dbReference type="EMBL" id="SEH86121.1"/>
    </source>
</evidence>
<keyword evidence="1" id="KW-0472">Membrane</keyword>
<protein>
    <recommendedName>
        <fullName evidence="4">DUF2842 domain-containing protein</fullName>
    </recommendedName>
</protein>
<evidence type="ECO:0008006" key="4">
    <source>
        <dbReference type="Google" id="ProtNLM"/>
    </source>
</evidence>
<keyword evidence="1" id="KW-1133">Transmembrane helix</keyword>
<feature type="transmembrane region" description="Helical" evidence="1">
    <location>
        <begin position="25"/>
        <end position="45"/>
    </location>
</feature>
<accession>A0A1H6LCW2</accession>
<keyword evidence="1" id="KW-0812">Transmembrane</keyword>
<organism evidence="2 3">
    <name type="scientific">Paracoccus alkenifer</name>
    <dbReference type="NCBI Taxonomy" id="65735"/>
    <lineage>
        <taxon>Bacteria</taxon>
        <taxon>Pseudomonadati</taxon>
        <taxon>Pseudomonadota</taxon>
        <taxon>Alphaproteobacteria</taxon>
        <taxon>Rhodobacterales</taxon>
        <taxon>Paracoccaceae</taxon>
        <taxon>Paracoccus</taxon>
    </lineage>
</organism>
<feature type="transmembrane region" description="Helical" evidence="1">
    <location>
        <begin position="57"/>
        <end position="79"/>
    </location>
</feature>
<gene>
    <name evidence="2" type="ORF">SAMN04488075_1485</name>
</gene>
<name>A0A1H6LCW2_9RHOB</name>
<keyword evidence="3" id="KW-1185">Reference proteome</keyword>
<sequence>MAGQGNRGPGSGKPDEMSLKARKRWSLVVLLLWLPIWIVIAVSLMNWLDARFGRMPIWAEVPVYILLAFAWAIPFRGVFRGIGRGE</sequence>
<evidence type="ECO:0000256" key="1">
    <source>
        <dbReference type="SAM" id="Phobius"/>
    </source>
</evidence>
<proteinExistence type="predicted"/>
<dbReference type="AlphaFoldDB" id="A0A1H6LCW2"/>
<dbReference type="InterPro" id="IPR021265">
    <property type="entry name" value="DUF2842"/>
</dbReference>